<dbReference type="SUPFAM" id="SSF46565">
    <property type="entry name" value="Chaperone J-domain"/>
    <property type="match status" value="1"/>
</dbReference>
<dbReference type="RefSeq" id="WP_075361748.1">
    <property type="nucleotide sequence ID" value="NZ_MPDM01000005.1"/>
</dbReference>
<dbReference type="PRINTS" id="PR00625">
    <property type="entry name" value="JDOMAIN"/>
</dbReference>
<dbReference type="PANTHER" id="PTHR43096">
    <property type="entry name" value="DNAJ HOMOLOG 1, MITOCHONDRIAL-RELATED"/>
    <property type="match status" value="1"/>
</dbReference>
<proteinExistence type="predicted"/>
<dbReference type="EMBL" id="MPDM01000005">
    <property type="protein sequence ID" value="OKL48719.1"/>
    <property type="molecule type" value="Genomic_DNA"/>
</dbReference>
<evidence type="ECO:0000313" key="4">
    <source>
        <dbReference type="Proteomes" id="UP000186465"/>
    </source>
</evidence>
<reference evidence="4" key="1">
    <citation type="submission" date="2016-11" db="EMBL/GenBank/DDBJ databases">
        <title>Actinomyces gypaetusis sp. nov. isolated from Gypaetus barbatus in Qinghai Tibet Plateau China.</title>
        <authorList>
            <person name="Meng X."/>
        </authorList>
    </citation>
    <scope>NUCLEOTIDE SEQUENCE [LARGE SCALE GENOMIC DNA]</scope>
    <source>
        <strain evidence="4">DSM 15383</strain>
    </source>
</reference>
<dbReference type="Gene3D" id="1.10.287.110">
    <property type="entry name" value="DnaJ domain"/>
    <property type="match status" value="1"/>
</dbReference>
<dbReference type="FunFam" id="2.60.260.20:FF:000013">
    <property type="entry name" value="DnaJ subfamily B member 11"/>
    <property type="match status" value="1"/>
</dbReference>
<dbReference type="InterPro" id="IPR008971">
    <property type="entry name" value="HSP40/DnaJ_pept-bd"/>
</dbReference>
<sequence>MSAQEWFDKDFYAVLGVSKTASEDEIKKAYRKLARKYHPDKNPGDKAAEEKFKEIGEAYQVLSDPKERKQYDAIRQMAGGGARFATGANGASGGFEDLFGGMFGGGQNAQYVNFGTGGGAGGANFDDILGSMFGAASGRGRGSAGFGGFGPTAGRGADLNASTTLSFRQAFEGTTLTLKVEGRTVKTRIPAGVHDGQKIKLAGKGRPGQNGGPAGDLIIKIQVAEHPVFSIEGDDVIARVPVSFDEAILGTKMKVPMVDGSSVTVKVPAGTVSGTRLRLRGRGLKRSKLRTGHMFVEIQVQVPAELNDAARAAVEQYAQAMAGNDPRADLFDLAAQ</sequence>
<name>A0A1Q5PMG9_9ACTO</name>
<dbReference type="GO" id="GO:0005737">
    <property type="term" value="C:cytoplasm"/>
    <property type="evidence" value="ECO:0007669"/>
    <property type="project" value="TreeGrafter"/>
</dbReference>
<dbReference type="Pfam" id="PF00226">
    <property type="entry name" value="DnaJ"/>
    <property type="match status" value="1"/>
</dbReference>
<dbReference type="InterPro" id="IPR002939">
    <property type="entry name" value="DnaJ_C"/>
</dbReference>
<dbReference type="CDD" id="cd06257">
    <property type="entry name" value="DnaJ"/>
    <property type="match status" value="1"/>
</dbReference>
<evidence type="ECO:0000256" key="1">
    <source>
        <dbReference type="ARBA" id="ARBA00023186"/>
    </source>
</evidence>
<dbReference type="AlphaFoldDB" id="A0A1Q5PMG9"/>
<dbReference type="GO" id="GO:0042026">
    <property type="term" value="P:protein refolding"/>
    <property type="evidence" value="ECO:0007669"/>
    <property type="project" value="TreeGrafter"/>
</dbReference>
<accession>A0A1Q5PMG9</accession>
<dbReference type="STRING" id="156892.BM477_05860"/>
<dbReference type="Gene3D" id="2.60.260.20">
    <property type="entry name" value="Urease metallochaperone UreE, N-terminal domain"/>
    <property type="match status" value="2"/>
</dbReference>
<dbReference type="SUPFAM" id="SSF49493">
    <property type="entry name" value="HSP40/DnaJ peptide-binding domain"/>
    <property type="match status" value="2"/>
</dbReference>
<dbReference type="Pfam" id="PF01556">
    <property type="entry name" value="DnaJ_C"/>
    <property type="match status" value="1"/>
</dbReference>
<dbReference type="InterPro" id="IPR001623">
    <property type="entry name" value="DnaJ_domain"/>
</dbReference>
<dbReference type="PANTHER" id="PTHR43096:SF48">
    <property type="entry name" value="CHAPERONE PROTEIN DNAJ"/>
    <property type="match status" value="1"/>
</dbReference>
<dbReference type="InterPro" id="IPR036869">
    <property type="entry name" value="J_dom_sf"/>
</dbReference>
<dbReference type="PROSITE" id="PS50076">
    <property type="entry name" value="DNAJ_2"/>
    <property type="match status" value="1"/>
</dbReference>
<dbReference type="SMART" id="SM00271">
    <property type="entry name" value="DnaJ"/>
    <property type="match status" value="1"/>
</dbReference>
<feature type="domain" description="J" evidence="2">
    <location>
        <begin position="10"/>
        <end position="75"/>
    </location>
</feature>
<comment type="caution">
    <text evidence="3">The sequence shown here is derived from an EMBL/GenBank/DDBJ whole genome shotgun (WGS) entry which is preliminary data.</text>
</comment>
<dbReference type="Proteomes" id="UP000186465">
    <property type="component" value="Unassembled WGS sequence"/>
</dbReference>
<protein>
    <submittedName>
        <fullName evidence="3">Molecular chaperone DnaJ</fullName>
    </submittedName>
</protein>
<organism evidence="3 4">
    <name type="scientific">Boudabousia marimammalium</name>
    <dbReference type="NCBI Taxonomy" id="156892"/>
    <lineage>
        <taxon>Bacteria</taxon>
        <taxon>Bacillati</taxon>
        <taxon>Actinomycetota</taxon>
        <taxon>Actinomycetes</taxon>
        <taxon>Actinomycetales</taxon>
        <taxon>Actinomycetaceae</taxon>
        <taxon>Boudabousia</taxon>
    </lineage>
</organism>
<dbReference type="GO" id="GO:0051082">
    <property type="term" value="F:unfolded protein binding"/>
    <property type="evidence" value="ECO:0007669"/>
    <property type="project" value="InterPro"/>
</dbReference>
<dbReference type="PROSITE" id="PS00636">
    <property type="entry name" value="DNAJ_1"/>
    <property type="match status" value="1"/>
</dbReference>
<dbReference type="OrthoDB" id="9779889at2"/>
<gene>
    <name evidence="3" type="ORF">BM477_05860</name>
</gene>
<evidence type="ECO:0000313" key="3">
    <source>
        <dbReference type="EMBL" id="OKL48719.1"/>
    </source>
</evidence>
<keyword evidence="4" id="KW-1185">Reference proteome</keyword>
<dbReference type="CDD" id="cd10747">
    <property type="entry name" value="DnaJ_C"/>
    <property type="match status" value="1"/>
</dbReference>
<dbReference type="InterPro" id="IPR018253">
    <property type="entry name" value="DnaJ_domain_CS"/>
</dbReference>
<keyword evidence="1" id="KW-0143">Chaperone</keyword>
<evidence type="ECO:0000259" key="2">
    <source>
        <dbReference type="PROSITE" id="PS50076"/>
    </source>
</evidence>